<dbReference type="SUPFAM" id="SSF49503">
    <property type="entry name" value="Cupredoxins"/>
    <property type="match status" value="1"/>
</dbReference>
<dbReference type="GO" id="GO:0005886">
    <property type="term" value="C:plasma membrane"/>
    <property type="evidence" value="ECO:0007669"/>
    <property type="project" value="TreeGrafter"/>
</dbReference>
<evidence type="ECO:0000259" key="2">
    <source>
        <dbReference type="PROSITE" id="PS51485"/>
    </source>
</evidence>
<sequence>MMSKQLISVTIVAVVTVLLIQSSAAAPTTHVVGGDDLGWGVPKNPKEYENWADNQTFKSFKSTTGELRQVNWVTREAFDACDSTKRLGSLGGTPVTFELKNAAPYYFISTRHDRCLSGMKLAIKIVNCDWTMKGRELKHVCLKML</sequence>
<proteinExistence type="predicted"/>
<dbReference type="STRING" id="22663.A0A218VZA0"/>
<evidence type="ECO:0000256" key="1">
    <source>
        <dbReference type="SAM" id="SignalP"/>
    </source>
</evidence>
<dbReference type="EMBL" id="PGOL01000001">
    <property type="protein sequence ID" value="PKI79585.1"/>
    <property type="molecule type" value="Genomic_DNA"/>
</dbReference>
<dbReference type="InterPro" id="IPR039391">
    <property type="entry name" value="Phytocyanin-like"/>
</dbReference>
<evidence type="ECO:0000313" key="3">
    <source>
        <dbReference type="EMBL" id="OWM65927.1"/>
    </source>
</evidence>
<comment type="caution">
    <text evidence="3">The sequence shown here is derived from an EMBL/GenBank/DDBJ whole genome shotgun (WGS) entry which is preliminary data.</text>
</comment>
<gene>
    <name evidence="3" type="ORF">CDL15_Pgr015352</name>
    <name evidence="4" type="ORF">CRG98_000060</name>
</gene>
<name>A0A218VZA0_PUNGR</name>
<reference evidence="4 6" key="3">
    <citation type="submission" date="2017-11" db="EMBL/GenBank/DDBJ databases">
        <title>De-novo sequencing of pomegranate (Punica granatum L.) genome.</title>
        <authorList>
            <person name="Akparov Z."/>
            <person name="Amiraslanov A."/>
            <person name="Hajiyeva S."/>
            <person name="Abbasov M."/>
            <person name="Kaur K."/>
            <person name="Hamwieh A."/>
            <person name="Solovyev V."/>
            <person name="Salamov A."/>
            <person name="Braich B."/>
            <person name="Kosarev P."/>
            <person name="Mahmoud A."/>
            <person name="Hajiyev E."/>
            <person name="Babayeva S."/>
            <person name="Izzatullayeva V."/>
            <person name="Mammadov A."/>
            <person name="Mammadov A."/>
            <person name="Sharifova S."/>
            <person name="Ojaghi J."/>
            <person name="Eynullazada K."/>
            <person name="Bayramov B."/>
            <person name="Abdulazimova A."/>
            <person name="Shahmuradov I."/>
        </authorList>
    </citation>
    <scope>NUCLEOTIDE SEQUENCE [LARGE SCALE GENOMIC DNA]</scope>
    <source>
        <strain evidence="4">AG2017</strain>
        <strain evidence="6">cv. AG2017</strain>
        <tissue evidence="4">Leaf</tissue>
    </source>
</reference>
<keyword evidence="1" id="KW-0732">Signal</keyword>
<protein>
    <recommendedName>
        <fullName evidence="2">Phytocyanin domain-containing protein</fullName>
    </recommendedName>
</protein>
<keyword evidence="6" id="KW-1185">Reference proteome</keyword>
<dbReference type="PANTHER" id="PTHR33021:SF325">
    <property type="entry name" value="PHYTOCYANIN DOMAIN-CONTAINING PROTEIN"/>
    <property type="match status" value="1"/>
</dbReference>
<organism evidence="3 5">
    <name type="scientific">Punica granatum</name>
    <name type="common">Pomegranate</name>
    <dbReference type="NCBI Taxonomy" id="22663"/>
    <lineage>
        <taxon>Eukaryota</taxon>
        <taxon>Viridiplantae</taxon>
        <taxon>Streptophyta</taxon>
        <taxon>Embryophyta</taxon>
        <taxon>Tracheophyta</taxon>
        <taxon>Spermatophyta</taxon>
        <taxon>Magnoliopsida</taxon>
        <taxon>eudicotyledons</taxon>
        <taxon>Gunneridae</taxon>
        <taxon>Pentapetalae</taxon>
        <taxon>rosids</taxon>
        <taxon>malvids</taxon>
        <taxon>Myrtales</taxon>
        <taxon>Lythraceae</taxon>
        <taxon>Punica</taxon>
    </lineage>
</organism>
<evidence type="ECO:0000313" key="4">
    <source>
        <dbReference type="EMBL" id="PKI79585.1"/>
    </source>
</evidence>
<evidence type="ECO:0000313" key="6">
    <source>
        <dbReference type="Proteomes" id="UP000233551"/>
    </source>
</evidence>
<dbReference type="PROSITE" id="PS51485">
    <property type="entry name" value="PHYTOCYANIN"/>
    <property type="match status" value="1"/>
</dbReference>
<reference evidence="3" key="2">
    <citation type="submission" date="2017-06" db="EMBL/GenBank/DDBJ databases">
        <title>The pomegranate genome and the genomics of punicalagin biosynthesis.</title>
        <authorList>
            <person name="Xu C."/>
        </authorList>
    </citation>
    <scope>NUCLEOTIDE SEQUENCE [LARGE SCALE GENOMIC DNA]</scope>
    <source>
        <tissue evidence="3">Fresh leaf</tissue>
    </source>
</reference>
<dbReference type="InterPro" id="IPR003245">
    <property type="entry name" value="Phytocyanin_dom"/>
</dbReference>
<dbReference type="AlphaFoldDB" id="A0A218VZA0"/>
<dbReference type="Pfam" id="PF02298">
    <property type="entry name" value="Cu_bind_like"/>
    <property type="match status" value="1"/>
</dbReference>
<dbReference type="Gene3D" id="2.60.40.420">
    <property type="entry name" value="Cupredoxins - blue copper proteins"/>
    <property type="match status" value="1"/>
</dbReference>
<dbReference type="GO" id="GO:0009055">
    <property type="term" value="F:electron transfer activity"/>
    <property type="evidence" value="ECO:0007669"/>
    <property type="project" value="InterPro"/>
</dbReference>
<dbReference type="Proteomes" id="UP000233551">
    <property type="component" value="Unassembled WGS sequence"/>
</dbReference>
<dbReference type="PANTHER" id="PTHR33021">
    <property type="entry name" value="BLUE COPPER PROTEIN"/>
    <property type="match status" value="1"/>
</dbReference>
<dbReference type="Proteomes" id="UP000197138">
    <property type="component" value="Unassembled WGS sequence"/>
</dbReference>
<feature type="chain" id="PRO_5014071544" description="Phytocyanin domain-containing protein" evidence="1">
    <location>
        <begin position="26"/>
        <end position="145"/>
    </location>
</feature>
<feature type="domain" description="Phytocyanin" evidence="2">
    <location>
        <begin position="28"/>
        <end position="127"/>
    </location>
</feature>
<reference evidence="5" key="1">
    <citation type="journal article" date="2017" name="Plant J.">
        <title>The pomegranate (Punica granatum L.) genome and the genomics of punicalagin biosynthesis.</title>
        <authorList>
            <person name="Qin G."/>
            <person name="Xu C."/>
            <person name="Ming R."/>
            <person name="Tang H."/>
            <person name="Guyot R."/>
            <person name="Kramer E.M."/>
            <person name="Hu Y."/>
            <person name="Yi X."/>
            <person name="Qi Y."/>
            <person name="Xu X."/>
            <person name="Gao Z."/>
            <person name="Pan H."/>
            <person name="Jian J."/>
            <person name="Tian Y."/>
            <person name="Yue Z."/>
            <person name="Xu Y."/>
        </authorList>
    </citation>
    <scope>NUCLEOTIDE SEQUENCE [LARGE SCALE GENOMIC DNA]</scope>
    <source>
        <strain evidence="5">cv. Dabenzi</strain>
    </source>
</reference>
<feature type="signal peptide" evidence="1">
    <location>
        <begin position="1"/>
        <end position="25"/>
    </location>
</feature>
<evidence type="ECO:0000313" key="5">
    <source>
        <dbReference type="Proteomes" id="UP000197138"/>
    </source>
</evidence>
<dbReference type="InterPro" id="IPR008972">
    <property type="entry name" value="Cupredoxin"/>
</dbReference>
<accession>A0A218VZA0</accession>
<dbReference type="EMBL" id="MTKT01005556">
    <property type="protein sequence ID" value="OWM65927.1"/>
    <property type="molecule type" value="Genomic_DNA"/>
</dbReference>